<protein>
    <recommendedName>
        <fullName evidence="2">KIB1-4 beta-propeller domain-containing protein</fullName>
    </recommendedName>
</protein>
<dbReference type="EMBL" id="CM029049">
    <property type="protein sequence ID" value="KAG2570604.1"/>
    <property type="molecule type" value="Genomic_DNA"/>
</dbReference>
<evidence type="ECO:0000313" key="3">
    <source>
        <dbReference type="EMBL" id="KAG2570604.1"/>
    </source>
</evidence>
<sequence>MQSSRRRRDQRQRQRRREAEAARRHGIVEAVVQHLPAELHAEIHRRLDFLRRLAFASVCGASGRRMLRQEAPWLILPGEAEEKPTALPMAKEKPAASLRTSDDMRGRVIIGSTGGWLVTADEQGGLRTANPATEEHADLPAITTIPFLRSLWGRWFYLDVAPFLQIQFGGPPPPEDKDWGPKPRTSTLTAAQMRQKFYPKFVLSVSPRLGSYAAMLITDRHIGTPAFVVAEDPVPAWRMARSPDGVEDAIHHDGRFYSVTYTGRVEAWQCDDETGEFTSQVVAPPLAAAAHDEKKQLRRKYLAASTDGRLMAVLKHTEVVEEKGEYSYMNKWITRVHFEVQVLDQANGRWEAADMGGAALFVGVNGTVCVSAREHRGIAAGIIYFTDDEVGDACLRQAHGANYQYRGARDDTELQETGVYCLKLGKVIKRIPDPEDGVHPCWPPPAWFTPSFL</sequence>
<feature type="domain" description="KIB1-4 beta-propeller" evidence="2">
    <location>
        <begin position="95"/>
        <end position="395"/>
    </location>
</feature>
<evidence type="ECO:0000313" key="4">
    <source>
        <dbReference type="Proteomes" id="UP000823388"/>
    </source>
</evidence>
<dbReference type="Proteomes" id="UP000823388">
    <property type="component" value="Chromosome 7K"/>
</dbReference>
<accession>A0A8T0QK20</accession>
<comment type="caution">
    <text evidence="3">The sequence shown here is derived from an EMBL/GenBank/DDBJ whole genome shotgun (WGS) entry which is preliminary data.</text>
</comment>
<dbReference type="PANTHER" id="PTHR45560">
    <property type="entry name" value="OS04G0163150 PROTEIN-RELATED"/>
    <property type="match status" value="1"/>
</dbReference>
<organism evidence="3 4">
    <name type="scientific">Panicum virgatum</name>
    <name type="common">Blackwell switchgrass</name>
    <dbReference type="NCBI Taxonomy" id="38727"/>
    <lineage>
        <taxon>Eukaryota</taxon>
        <taxon>Viridiplantae</taxon>
        <taxon>Streptophyta</taxon>
        <taxon>Embryophyta</taxon>
        <taxon>Tracheophyta</taxon>
        <taxon>Spermatophyta</taxon>
        <taxon>Magnoliopsida</taxon>
        <taxon>Liliopsida</taxon>
        <taxon>Poales</taxon>
        <taxon>Poaceae</taxon>
        <taxon>PACMAD clade</taxon>
        <taxon>Panicoideae</taxon>
        <taxon>Panicodae</taxon>
        <taxon>Paniceae</taxon>
        <taxon>Panicinae</taxon>
        <taxon>Panicum</taxon>
        <taxon>Panicum sect. Hiantes</taxon>
    </lineage>
</organism>
<name>A0A8T0QK20_PANVG</name>
<feature type="region of interest" description="Disordered" evidence="1">
    <location>
        <begin position="1"/>
        <end position="23"/>
    </location>
</feature>
<dbReference type="InterPro" id="IPR005174">
    <property type="entry name" value="KIB1-4_b-propeller"/>
</dbReference>
<keyword evidence="4" id="KW-1185">Reference proteome</keyword>
<evidence type="ECO:0000256" key="1">
    <source>
        <dbReference type="SAM" id="MobiDB-lite"/>
    </source>
</evidence>
<proteinExistence type="predicted"/>
<evidence type="ECO:0000259" key="2">
    <source>
        <dbReference type="Pfam" id="PF03478"/>
    </source>
</evidence>
<dbReference type="AlphaFoldDB" id="A0A8T0QK20"/>
<dbReference type="Pfam" id="PF03478">
    <property type="entry name" value="Beta-prop_KIB1-4"/>
    <property type="match status" value="1"/>
</dbReference>
<dbReference type="PANTHER" id="PTHR45560:SF4">
    <property type="entry name" value="OS04G0164500 PROTEIN"/>
    <property type="match status" value="1"/>
</dbReference>
<reference evidence="3" key="1">
    <citation type="submission" date="2020-05" db="EMBL/GenBank/DDBJ databases">
        <title>WGS assembly of Panicum virgatum.</title>
        <authorList>
            <person name="Lovell J.T."/>
            <person name="Jenkins J."/>
            <person name="Shu S."/>
            <person name="Juenger T.E."/>
            <person name="Schmutz J."/>
        </authorList>
    </citation>
    <scope>NUCLEOTIDE SEQUENCE</scope>
    <source>
        <strain evidence="3">AP13</strain>
    </source>
</reference>
<gene>
    <name evidence="3" type="ORF">PVAP13_7KG020500</name>
</gene>
<feature type="compositionally biased region" description="Basic residues" evidence="1">
    <location>
        <begin position="1"/>
        <end position="16"/>
    </location>
</feature>